<dbReference type="GO" id="GO:0003677">
    <property type="term" value="F:DNA binding"/>
    <property type="evidence" value="ECO:0007669"/>
    <property type="project" value="UniProtKB-KW"/>
</dbReference>
<dbReference type="Gene3D" id="1.10.10.10">
    <property type="entry name" value="Winged helix-like DNA-binding domain superfamily/Winged helix DNA-binding domain"/>
    <property type="match status" value="1"/>
</dbReference>
<comment type="caution">
    <text evidence="8">The sequence shown here is derived from an EMBL/GenBank/DDBJ whole genome shotgun (WGS) entry which is preliminary data.</text>
</comment>
<reference evidence="8" key="1">
    <citation type="submission" date="2021-11" db="EMBL/GenBank/DDBJ databases">
        <authorList>
            <consortium name="Genoscope - CEA"/>
            <person name="William W."/>
        </authorList>
    </citation>
    <scope>NUCLEOTIDE SEQUENCE</scope>
</reference>
<evidence type="ECO:0000256" key="3">
    <source>
        <dbReference type="ARBA" id="ARBA00023015"/>
    </source>
</evidence>
<sequence>MAEEPPFNSQPGRLWLLKVPKALEEQWANAQPGDDLGVIEDDGQLRLRPNAGPTKAFELQRTQGADVRAFQEVAPPPKKQKTTEDEDEDPVTGRLLGRPQGTLVPRPAAGTSYRRVCRARMVQSLKPERATQMVDASEVPRADRAPVVAFGGRGKGETEQQANKKRKQLPRATLRSRLFGIFGASADPLALKEINERLGDDAQPDPFLKDVLSELATHVRVSGRVCYDLKEEFKDATRPPPPPPE</sequence>
<dbReference type="AlphaFoldDB" id="A0A8J2S4F0"/>
<evidence type="ECO:0000256" key="5">
    <source>
        <dbReference type="ARBA" id="ARBA00023163"/>
    </source>
</evidence>
<dbReference type="GO" id="GO:0006367">
    <property type="term" value="P:transcription initiation at RNA polymerase II promoter"/>
    <property type="evidence" value="ECO:0007669"/>
    <property type="project" value="InterPro"/>
</dbReference>
<dbReference type="Proteomes" id="UP000789595">
    <property type="component" value="Unassembled WGS sequence"/>
</dbReference>
<dbReference type="PANTHER" id="PTHR10445">
    <property type="entry name" value="GENERAL TRANSCRIPTION FACTOR IIF SUBUNIT 2"/>
    <property type="match status" value="1"/>
</dbReference>
<dbReference type="InterPro" id="IPR011039">
    <property type="entry name" value="TFIIF_interaction"/>
</dbReference>
<keyword evidence="4" id="KW-0238">DNA-binding</keyword>
<accession>A0A8J2S4F0</accession>
<evidence type="ECO:0000313" key="9">
    <source>
        <dbReference type="Proteomes" id="UP000789595"/>
    </source>
</evidence>
<dbReference type="GO" id="GO:0005674">
    <property type="term" value="C:transcription factor TFIIF complex"/>
    <property type="evidence" value="ECO:0007669"/>
    <property type="project" value="InterPro"/>
</dbReference>
<evidence type="ECO:0000313" key="8">
    <source>
        <dbReference type="EMBL" id="CAH0364943.1"/>
    </source>
</evidence>
<gene>
    <name evidence="8" type="ORF">PECAL_1P13360</name>
</gene>
<comment type="similarity">
    <text evidence="2">Belongs to the TFIIF beta subunit family.</text>
</comment>
<evidence type="ECO:0008006" key="10">
    <source>
        <dbReference type="Google" id="ProtNLM"/>
    </source>
</evidence>
<proteinExistence type="inferred from homology"/>
<keyword evidence="5" id="KW-0804">Transcription</keyword>
<dbReference type="EMBL" id="CAKKNE010000001">
    <property type="protein sequence ID" value="CAH0364943.1"/>
    <property type="molecule type" value="Genomic_DNA"/>
</dbReference>
<comment type="subcellular location">
    <subcellularLocation>
        <location evidence="1">Nucleus</location>
    </subcellularLocation>
</comment>
<evidence type="ECO:0000256" key="7">
    <source>
        <dbReference type="SAM" id="MobiDB-lite"/>
    </source>
</evidence>
<dbReference type="InterPro" id="IPR036388">
    <property type="entry name" value="WH-like_DNA-bd_sf"/>
</dbReference>
<dbReference type="PANTHER" id="PTHR10445:SF0">
    <property type="entry name" value="GENERAL TRANSCRIPTION FACTOR IIF SUBUNIT 2"/>
    <property type="match status" value="1"/>
</dbReference>
<keyword evidence="6" id="KW-0539">Nucleus</keyword>
<dbReference type="InterPro" id="IPR003196">
    <property type="entry name" value="TFIIF_beta"/>
</dbReference>
<keyword evidence="9" id="KW-1185">Reference proteome</keyword>
<feature type="region of interest" description="Disordered" evidence="7">
    <location>
        <begin position="61"/>
        <end position="107"/>
    </location>
</feature>
<protein>
    <recommendedName>
        <fullName evidence="10">Transcription initiation factor IIF subunit beta</fullName>
    </recommendedName>
</protein>
<evidence type="ECO:0000256" key="2">
    <source>
        <dbReference type="ARBA" id="ARBA00009543"/>
    </source>
</evidence>
<evidence type="ECO:0000256" key="6">
    <source>
        <dbReference type="ARBA" id="ARBA00023242"/>
    </source>
</evidence>
<dbReference type="OrthoDB" id="26094at2759"/>
<evidence type="ECO:0000256" key="1">
    <source>
        <dbReference type="ARBA" id="ARBA00004123"/>
    </source>
</evidence>
<organism evidence="8 9">
    <name type="scientific">Pelagomonas calceolata</name>
    <dbReference type="NCBI Taxonomy" id="35677"/>
    <lineage>
        <taxon>Eukaryota</taxon>
        <taxon>Sar</taxon>
        <taxon>Stramenopiles</taxon>
        <taxon>Ochrophyta</taxon>
        <taxon>Pelagophyceae</taxon>
        <taxon>Pelagomonadales</taxon>
        <taxon>Pelagomonadaceae</taxon>
        <taxon>Pelagomonas</taxon>
    </lineage>
</organism>
<dbReference type="SUPFAM" id="SSF50916">
    <property type="entry name" value="Rap30/74 interaction domains"/>
    <property type="match status" value="1"/>
</dbReference>
<evidence type="ECO:0000256" key="4">
    <source>
        <dbReference type="ARBA" id="ARBA00023125"/>
    </source>
</evidence>
<keyword evidence="3" id="KW-0805">Transcription regulation</keyword>
<name>A0A8J2S4F0_9STRA</name>